<sequence length="235" mass="24240">MTIVPSAPGRVILTGSSSGIGLALAEMFLGHGWTVFGLDLNASPESTASSPAFQGFEVDVTDDAAVGEVFDRISADGAAPDALVTAAGMYPTTFFGSSDLAAFRRLFDLNVWGTVTACQHFARICAPGASIVTISSRDAYIPQENQFLYGASKAAVAHLTAAMATSLLPRGIRVNSVSPPRVATEALRAIYGEMPADAVPLSVITSAVHALAVRGEMAGLNGQIVRIPALGEVAC</sequence>
<proteinExistence type="inferred from homology"/>
<dbReference type="SUPFAM" id="SSF51735">
    <property type="entry name" value="NAD(P)-binding Rossmann-fold domains"/>
    <property type="match status" value="1"/>
</dbReference>
<dbReference type="GO" id="GO:0016491">
    <property type="term" value="F:oxidoreductase activity"/>
    <property type="evidence" value="ECO:0007669"/>
    <property type="project" value="UniProtKB-KW"/>
</dbReference>
<dbReference type="CDD" id="cd05233">
    <property type="entry name" value="SDR_c"/>
    <property type="match status" value="1"/>
</dbReference>
<comment type="caution">
    <text evidence="3">The sequence shown here is derived from an EMBL/GenBank/DDBJ whole genome shotgun (WGS) entry which is preliminary data.</text>
</comment>
<dbReference type="RefSeq" id="WP_229384605.1">
    <property type="nucleotide sequence ID" value="NZ_JAGTTN010000003.1"/>
</dbReference>
<dbReference type="Pfam" id="PF13561">
    <property type="entry name" value="adh_short_C2"/>
    <property type="match status" value="1"/>
</dbReference>
<protein>
    <submittedName>
        <fullName evidence="3">SDR family oxidoreductase</fullName>
    </submittedName>
</protein>
<accession>A0A9X1S2F1</accession>
<comment type="similarity">
    <text evidence="1">Belongs to the short-chain dehydrogenases/reductases (SDR) family.</text>
</comment>
<evidence type="ECO:0000256" key="2">
    <source>
        <dbReference type="ARBA" id="ARBA00023002"/>
    </source>
</evidence>
<gene>
    <name evidence="3" type="ORF">KEC57_10645</name>
</gene>
<dbReference type="EMBL" id="JAGTTN010000003">
    <property type="protein sequence ID" value="MCC2032636.1"/>
    <property type="molecule type" value="Genomic_DNA"/>
</dbReference>
<dbReference type="PROSITE" id="PS00061">
    <property type="entry name" value="ADH_SHORT"/>
    <property type="match status" value="1"/>
</dbReference>
<dbReference type="AlphaFoldDB" id="A0A9X1S2F1"/>
<reference evidence="3" key="1">
    <citation type="submission" date="2021-04" db="EMBL/GenBank/DDBJ databases">
        <title>Microbacterium tenobrionis sp. nov. and Microbacterium allomyrinae sp. nov., isolated from larvae of Tenobrio molitor and Allomyrina dichotoma, respectively.</title>
        <authorList>
            <person name="Lee S.D."/>
        </authorList>
    </citation>
    <scope>NUCLEOTIDE SEQUENCE</scope>
    <source>
        <strain evidence="3">BWT-G7</strain>
    </source>
</reference>
<dbReference type="PANTHER" id="PTHR43669:SF3">
    <property type="entry name" value="ALCOHOL DEHYDROGENASE, PUTATIVE (AFU_ORTHOLOGUE AFUA_3G03445)-RELATED"/>
    <property type="match status" value="1"/>
</dbReference>
<keyword evidence="4" id="KW-1185">Reference proteome</keyword>
<dbReference type="InterPro" id="IPR020904">
    <property type="entry name" value="Sc_DH/Rdtase_CS"/>
</dbReference>
<dbReference type="InterPro" id="IPR002347">
    <property type="entry name" value="SDR_fam"/>
</dbReference>
<dbReference type="PRINTS" id="PR00081">
    <property type="entry name" value="GDHRDH"/>
</dbReference>
<dbReference type="InterPro" id="IPR036291">
    <property type="entry name" value="NAD(P)-bd_dom_sf"/>
</dbReference>
<evidence type="ECO:0000313" key="4">
    <source>
        <dbReference type="Proteomes" id="UP001139354"/>
    </source>
</evidence>
<dbReference type="Gene3D" id="3.40.50.720">
    <property type="entry name" value="NAD(P)-binding Rossmann-like Domain"/>
    <property type="match status" value="1"/>
</dbReference>
<dbReference type="Proteomes" id="UP001139354">
    <property type="component" value="Unassembled WGS sequence"/>
</dbReference>
<name>A0A9X1S2F1_9MICO</name>
<dbReference type="PANTHER" id="PTHR43669">
    <property type="entry name" value="5-KETO-D-GLUCONATE 5-REDUCTASE"/>
    <property type="match status" value="1"/>
</dbReference>
<evidence type="ECO:0000256" key="1">
    <source>
        <dbReference type="ARBA" id="ARBA00006484"/>
    </source>
</evidence>
<organism evidence="3 4">
    <name type="scientific">Microbacterium allomyrinae</name>
    <dbReference type="NCBI Taxonomy" id="2830666"/>
    <lineage>
        <taxon>Bacteria</taxon>
        <taxon>Bacillati</taxon>
        <taxon>Actinomycetota</taxon>
        <taxon>Actinomycetes</taxon>
        <taxon>Micrococcales</taxon>
        <taxon>Microbacteriaceae</taxon>
        <taxon>Microbacterium</taxon>
    </lineage>
</organism>
<evidence type="ECO:0000313" key="3">
    <source>
        <dbReference type="EMBL" id="MCC2032636.1"/>
    </source>
</evidence>
<keyword evidence="2" id="KW-0560">Oxidoreductase</keyword>